<dbReference type="AlphaFoldDB" id="A0A316G142"/>
<keyword evidence="3" id="KW-1185">Reference proteome</keyword>
<protein>
    <submittedName>
        <fullName evidence="2">Uncharacterized protein</fullName>
    </submittedName>
</protein>
<accession>A0A316G142</accession>
<evidence type="ECO:0000313" key="2">
    <source>
        <dbReference type="EMBL" id="PWK53520.1"/>
    </source>
</evidence>
<evidence type="ECO:0000256" key="1">
    <source>
        <dbReference type="SAM" id="Phobius"/>
    </source>
</evidence>
<comment type="caution">
    <text evidence="2">The sequence shown here is derived from an EMBL/GenBank/DDBJ whole genome shotgun (WGS) entry which is preliminary data.</text>
</comment>
<dbReference type="Proteomes" id="UP000245390">
    <property type="component" value="Unassembled WGS sequence"/>
</dbReference>
<reference evidence="2 3" key="1">
    <citation type="submission" date="2018-05" db="EMBL/GenBank/DDBJ databases">
        <title>Genomic Encyclopedia of Type Strains, Phase IV (KMG-IV): sequencing the most valuable type-strain genomes for metagenomic binning, comparative biology and taxonomic classification.</title>
        <authorList>
            <person name="Goeker M."/>
        </authorList>
    </citation>
    <scope>NUCLEOTIDE SEQUENCE [LARGE SCALE GENOMIC DNA]</scope>
    <source>
        <strain evidence="2 3">DSM 103371</strain>
    </source>
</reference>
<keyword evidence="1" id="KW-0812">Transmembrane</keyword>
<dbReference type="EMBL" id="QGGV01000013">
    <property type="protein sequence ID" value="PWK53520.1"/>
    <property type="molecule type" value="Genomic_DNA"/>
</dbReference>
<feature type="transmembrane region" description="Helical" evidence="1">
    <location>
        <begin position="21"/>
        <end position="41"/>
    </location>
</feature>
<gene>
    <name evidence="2" type="ORF">C8D95_11345</name>
</gene>
<evidence type="ECO:0000313" key="3">
    <source>
        <dbReference type="Proteomes" id="UP000245390"/>
    </source>
</evidence>
<name>A0A316G142_9RHOB</name>
<dbReference type="KEGG" id="salo:EF888_15425"/>
<proteinExistence type="predicted"/>
<sequence length="68" mass="7714">MSGSIHRMPEEQRKALRRARWLEVIWIVVLATIVTAIYLTVGNSQAMKTAWIEDMLSFVPPIAFLVAS</sequence>
<dbReference type="OrthoDB" id="9806522at2"/>
<organism evidence="2 3">
    <name type="scientific">Silicimonas algicola</name>
    <dbReference type="NCBI Taxonomy" id="1826607"/>
    <lineage>
        <taxon>Bacteria</taxon>
        <taxon>Pseudomonadati</taxon>
        <taxon>Pseudomonadota</taxon>
        <taxon>Alphaproteobacteria</taxon>
        <taxon>Rhodobacterales</taxon>
        <taxon>Paracoccaceae</taxon>
    </lineage>
</organism>
<keyword evidence="1" id="KW-0472">Membrane</keyword>
<keyword evidence="1" id="KW-1133">Transmembrane helix</keyword>